<reference evidence="1" key="1">
    <citation type="submission" date="2018-07" db="EMBL/GenBank/DDBJ databases">
        <authorList>
            <person name="Quirk P.G."/>
            <person name="Krulwich T.A."/>
        </authorList>
    </citation>
    <scope>NUCLEOTIDE SEQUENCE</scope>
</reference>
<dbReference type="EMBL" id="UFQT01000035">
    <property type="protein sequence ID" value="SSX18331.1"/>
    <property type="molecule type" value="Genomic_DNA"/>
</dbReference>
<sequence>MFIPVRHQCLLMFRNPETGGEVWGPTSECADRCAKNAALKNSTSKYSLSSCTMNKCWCLQRPIIKGFRYYKTKKPKLKELESGASRSTLRKKLEIYCMLLAINRVIQVI</sequence>
<evidence type="ECO:0000313" key="1">
    <source>
        <dbReference type="EMBL" id="SSX18331.1"/>
    </source>
</evidence>
<proteinExistence type="predicted"/>
<accession>A0A336LNH8</accession>
<dbReference type="VEuPathDB" id="VectorBase:CSON009156"/>
<gene>
    <name evidence="1" type="primary">CSON009156</name>
</gene>
<name>A0A336LNH8_CULSO</name>
<protein>
    <submittedName>
        <fullName evidence="1">CSON009156 protein</fullName>
    </submittedName>
</protein>
<dbReference type="AlphaFoldDB" id="A0A336LNH8"/>
<organism evidence="1">
    <name type="scientific">Culicoides sonorensis</name>
    <name type="common">Biting midge</name>
    <dbReference type="NCBI Taxonomy" id="179676"/>
    <lineage>
        <taxon>Eukaryota</taxon>
        <taxon>Metazoa</taxon>
        <taxon>Ecdysozoa</taxon>
        <taxon>Arthropoda</taxon>
        <taxon>Hexapoda</taxon>
        <taxon>Insecta</taxon>
        <taxon>Pterygota</taxon>
        <taxon>Neoptera</taxon>
        <taxon>Endopterygota</taxon>
        <taxon>Diptera</taxon>
        <taxon>Nematocera</taxon>
        <taxon>Chironomoidea</taxon>
        <taxon>Ceratopogonidae</taxon>
        <taxon>Ceratopogoninae</taxon>
        <taxon>Culicoides</taxon>
        <taxon>Monoculicoides</taxon>
    </lineage>
</organism>